<feature type="coiled-coil region" evidence="1">
    <location>
        <begin position="94"/>
        <end position="128"/>
    </location>
</feature>
<reference evidence="4 5" key="1">
    <citation type="submission" date="2018-11" db="EMBL/GenBank/DDBJ databases">
        <authorList>
            <consortium name="Pathogen Informatics"/>
        </authorList>
    </citation>
    <scope>NUCLEOTIDE SEQUENCE [LARGE SCALE GENOMIC DNA]</scope>
</reference>
<evidence type="ECO:0000256" key="1">
    <source>
        <dbReference type="SAM" id="Coils"/>
    </source>
</evidence>
<feature type="region of interest" description="Disordered" evidence="2">
    <location>
        <begin position="23"/>
        <end position="71"/>
    </location>
</feature>
<dbReference type="Proteomes" id="UP000281553">
    <property type="component" value="Unassembled WGS sequence"/>
</dbReference>
<feature type="compositionally biased region" description="Basic and acidic residues" evidence="2">
    <location>
        <begin position="32"/>
        <end position="48"/>
    </location>
</feature>
<dbReference type="Pfam" id="PF25526">
    <property type="entry name" value="LIP-1"/>
    <property type="match status" value="1"/>
</dbReference>
<evidence type="ECO:0000259" key="3">
    <source>
        <dbReference type="Pfam" id="PF25526"/>
    </source>
</evidence>
<gene>
    <name evidence="4" type="ORF">DILT_LOCUS15197</name>
</gene>
<keyword evidence="1" id="KW-0175">Coiled coil</keyword>
<evidence type="ECO:0000313" key="4">
    <source>
        <dbReference type="EMBL" id="VDN28545.1"/>
    </source>
</evidence>
<dbReference type="EMBL" id="UYRU01077813">
    <property type="protein sequence ID" value="VDN28545.1"/>
    <property type="molecule type" value="Genomic_DNA"/>
</dbReference>
<protein>
    <recommendedName>
        <fullName evidence="3">Liprin-alpha CC2 domain-containing protein</fullName>
    </recommendedName>
</protein>
<organism evidence="4 5">
    <name type="scientific">Dibothriocephalus latus</name>
    <name type="common">Fish tapeworm</name>
    <name type="synonym">Diphyllobothrium latum</name>
    <dbReference type="NCBI Taxonomy" id="60516"/>
    <lineage>
        <taxon>Eukaryota</taxon>
        <taxon>Metazoa</taxon>
        <taxon>Spiralia</taxon>
        <taxon>Lophotrochozoa</taxon>
        <taxon>Platyhelminthes</taxon>
        <taxon>Cestoda</taxon>
        <taxon>Eucestoda</taxon>
        <taxon>Diphyllobothriidea</taxon>
        <taxon>Diphyllobothriidae</taxon>
        <taxon>Dibothriocephalus</taxon>
    </lineage>
</organism>
<evidence type="ECO:0000313" key="5">
    <source>
        <dbReference type="Proteomes" id="UP000281553"/>
    </source>
</evidence>
<dbReference type="AlphaFoldDB" id="A0A3P7MGF8"/>
<evidence type="ECO:0000256" key="2">
    <source>
        <dbReference type="SAM" id="MobiDB-lite"/>
    </source>
</evidence>
<keyword evidence="5" id="KW-1185">Reference proteome</keyword>
<dbReference type="InterPro" id="IPR057892">
    <property type="entry name" value="LIP-1_CC2"/>
</dbReference>
<dbReference type="OrthoDB" id="2132119at2759"/>
<proteinExistence type="predicted"/>
<name>A0A3P7MGF8_DIBLA</name>
<feature type="domain" description="Liprin-alpha CC2" evidence="3">
    <location>
        <begin position="67"/>
        <end position="143"/>
    </location>
</feature>
<sequence>MEEKISRLQSNLETAERLVQTKSELNFITGGQKEKADGSTETEGRQGEKTVGGKPSGDEHGREEEEQQQQLDEAADLATRTQMQQQMSIHRKNLSSMMMQLSNAQEHIKDLTEQLEDSKAELVRAQEREKLNEEHNERLSSTVS</sequence>
<accession>A0A3P7MGF8</accession>